<evidence type="ECO:0000256" key="1">
    <source>
        <dbReference type="SAM" id="MobiDB-lite"/>
    </source>
</evidence>
<dbReference type="SMART" id="SM00595">
    <property type="entry name" value="MADF"/>
    <property type="match status" value="1"/>
</dbReference>
<dbReference type="Pfam" id="PF10545">
    <property type="entry name" value="MADF_DNA_bdg"/>
    <property type="match status" value="1"/>
</dbReference>
<dbReference type="Proteomes" id="UP001075354">
    <property type="component" value="Unassembled WGS sequence"/>
</dbReference>
<reference evidence="3" key="1">
    <citation type="submission" date="2022-12" db="EMBL/GenBank/DDBJ databases">
        <title>Chromosome-level genome assembly of the bean flower thrips Megalurothrips usitatus.</title>
        <authorList>
            <person name="Ma L."/>
            <person name="Liu Q."/>
            <person name="Li H."/>
            <person name="Cai W."/>
        </authorList>
    </citation>
    <scope>NUCLEOTIDE SEQUENCE</scope>
    <source>
        <strain evidence="3">Cailab_2022a</strain>
    </source>
</reference>
<accession>A0AAV7X0E8</accession>
<dbReference type="GO" id="GO:0006357">
    <property type="term" value="P:regulation of transcription by RNA polymerase II"/>
    <property type="evidence" value="ECO:0007669"/>
    <property type="project" value="TreeGrafter"/>
</dbReference>
<gene>
    <name evidence="3" type="ORF">ONE63_011357</name>
</gene>
<feature type="region of interest" description="Disordered" evidence="1">
    <location>
        <begin position="59"/>
        <end position="133"/>
    </location>
</feature>
<dbReference type="InterPro" id="IPR039353">
    <property type="entry name" value="TF_Adf1"/>
</dbReference>
<dbReference type="PROSITE" id="PS51029">
    <property type="entry name" value="MADF"/>
    <property type="match status" value="1"/>
</dbReference>
<feature type="region of interest" description="Disordered" evidence="1">
    <location>
        <begin position="193"/>
        <end position="216"/>
    </location>
</feature>
<dbReference type="AlphaFoldDB" id="A0AAV7X0E8"/>
<feature type="compositionally biased region" description="Low complexity" evidence="1">
    <location>
        <begin position="121"/>
        <end position="133"/>
    </location>
</feature>
<sequence length="237" mass="26300">MPINVVALCDAVRSRRPLWDPNHPQYMNARRNEALWVEVALNVGGNATEPECKARFKNMKDVQRRKRRNDKVSQERHRSGQAAGGRRRSPEEYLGGILSFLGDDDDDDDERTTSSLHRPTAARSEASSSTTLSATDDLQAEVLGNDFVVDDGAIIGNSSGQPMNRIVAVIPNSADLEDCCAAINRAVEREEQQRVLRTPPTTPPARTVTVPQGTPRMSPEWYSRVLPLLSPPRRFSA</sequence>
<dbReference type="PANTHER" id="PTHR12243">
    <property type="entry name" value="MADF DOMAIN TRANSCRIPTION FACTOR"/>
    <property type="match status" value="1"/>
</dbReference>
<dbReference type="EMBL" id="JAPTSV010000786">
    <property type="protein sequence ID" value="KAJ1519116.1"/>
    <property type="molecule type" value="Genomic_DNA"/>
</dbReference>
<protein>
    <recommendedName>
        <fullName evidence="2">MADF domain-containing protein</fullName>
    </recommendedName>
</protein>
<name>A0AAV7X0E8_9NEOP</name>
<dbReference type="PANTHER" id="PTHR12243:SF64">
    <property type="entry name" value="DORSAL INTERACTING PROTEIN 3-RELATED"/>
    <property type="match status" value="1"/>
</dbReference>
<dbReference type="GO" id="GO:0005667">
    <property type="term" value="C:transcription regulator complex"/>
    <property type="evidence" value="ECO:0007669"/>
    <property type="project" value="TreeGrafter"/>
</dbReference>
<proteinExistence type="predicted"/>
<feature type="domain" description="MADF" evidence="2">
    <location>
        <begin position="7"/>
        <end position="106"/>
    </location>
</feature>
<evidence type="ECO:0000313" key="3">
    <source>
        <dbReference type="EMBL" id="KAJ1519116.1"/>
    </source>
</evidence>
<keyword evidence="4" id="KW-1185">Reference proteome</keyword>
<organism evidence="3 4">
    <name type="scientific">Megalurothrips usitatus</name>
    <name type="common">bean blossom thrips</name>
    <dbReference type="NCBI Taxonomy" id="439358"/>
    <lineage>
        <taxon>Eukaryota</taxon>
        <taxon>Metazoa</taxon>
        <taxon>Ecdysozoa</taxon>
        <taxon>Arthropoda</taxon>
        <taxon>Hexapoda</taxon>
        <taxon>Insecta</taxon>
        <taxon>Pterygota</taxon>
        <taxon>Neoptera</taxon>
        <taxon>Paraneoptera</taxon>
        <taxon>Thysanoptera</taxon>
        <taxon>Terebrantia</taxon>
        <taxon>Thripoidea</taxon>
        <taxon>Thripidae</taxon>
        <taxon>Megalurothrips</taxon>
    </lineage>
</organism>
<dbReference type="InterPro" id="IPR006578">
    <property type="entry name" value="MADF-dom"/>
</dbReference>
<evidence type="ECO:0000313" key="4">
    <source>
        <dbReference type="Proteomes" id="UP001075354"/>
    </source>
</evidence>
<comment type="caution">
    <text evidence="3">The sequence shown here is derived from an EMBL/GenBank/DDBJ whole genome shotgun (WGS) entry which is preliminary data.</text>
</comment>
<evidence type="ECO:0000259" key="2">
    <source>
        <dbReference type="PROSITE" id="PS51029"/>
    </source>
</evidence>
<feature type="compositionally biased region" description="Low complexity" evidence="1">
    <location>
        <begin position="195"/>
        <end position="212"/>
    </location>
</feature>
<dbReference type="GO" id="GO:0005634">
    <property type="term" value="C:nucleus"/>
    <property type="evidence" value="ECO:0007669"/>
    <property type="project" value="TreeGrafter"/>
</dbReference>